<evidence type="ECO:0000256" key="1">
    <source>
        <dbReference type="SAM" id="MobiDB-lite"/>
    </source>
</evidence>
<sequence length="200" mass="21315">MKKAAIAFVALPLLCMGAGYGAGMALAPAPAEAAGTELDENASHGVDETVKDAAHAPETDAGAHGEDGDAHGEDGDTVHGENEEPMDSYELAKDRTVVRLGQMTIPVEKTNSVSYVVADFALKMGSLELAERYRRVEDATRMRDSLLQAMNLAAESAVLRGVAIDSEALSQLLRDLISKDHQGVDDVMFVSLYKQDVARL</sequence>
<proteinExistence type="predicted"/>
<evidence type="ECO:0000313" key="2">
    <source>
        <dbReference type="EMBL" id="KKL51651.1"/>
    </source>
</evidence>
<dbReference type="AlphaFoldDB" id="A0A0F9DD55"/>
<evidence type="ECO:0008006" key="3">
    <source>
        <dbReference type="Google" id="ProtNLM"/>
    </source>
</evidence>
<gene>
    <name evidence="2" type="ORF">LCGC14_2293360</name>
</gene>
<reference evidence="2" key="1">
    <citation type="journal article" date="2015" name="Nature">
        <title>Complex archaea that bridge the gap between prokaryotes and eukaryotes.</title>
        <authorList>
            <person name="Spang A."/>
            <person name="Saw J.H."/>
            <person name="Jorgensen S.L."/>
            <person name="Zaremba-Niedzwiedzka K."/>
            <person name="Martijn J."/>
            <person name="Lind A.E."/>
            <person name="van Eijk R."/>
            <person name="Schleper C."/>
            <person name="Guy L."/>
            <person name="Ettema T.J."/>
        </authorList>
    </citation>
    <scope>NUCLEOTIDE SEQUENCE</scope>
</reference>
<dbReference type="EMBL" id="LAZR01032171">
    <property type="protein sequence ID" value="KKL51651.1"/>
    <property type="molecule type" value="Genomic_DNA"/>
</dbReference>
<name>A0A0F9DD55_9ZZZZ</name>
<protein>
    <recommendedName>
        <fullName evidence="3">Flagellar protein FliL</fullName>
    </recommendedName>
</protein>
<organism evidence="2">
    <name type="scientific">marine sediment metagenome</name>
    <dbReference type="NCBI Taxonomy" id="412755"/>
    <lineage>
        <taxon>unclassified sequences</taxon>
        <taxon>metagenomes</taxon>
        <taxon>ecological metagenomes</taxon>
    </lineage>
</organism>
<feature type="compositionally biased region" description="Basic and acidic residues" evidence="1">
    <location>
        <begin position="58"/>
        <end position="82"/>
    </location>
</feature>
<accession>A0A0F9DD55</accession>
<feature type="region of interest" description="Disordered" evidence="1">
    <location>
        <begin position="58"/>
        <end position="89"/>
    </location>
</feature>
<comment type="caution">
    <text evidence="2">The sequence shown here is derived from an EMBL/GenBank/DDBJ whole genome shotgun (WGS) entry which is preliminary data.</text>
</comment>